<reference evidence="6 7" key="1">
    <citation type="submission" date="2019-03" db="EMBL/GenBank/DDBJ databases">
        <title>Genomic Encyclopedia of Type Strains, Phase IV (KMG-IV): sequencing the most valuable type-strain genomes for metagenomic binning, comparative biology and taxonomic classification.</title>
        <authorList>
            <person name="Goeker M."/>
        </authorList>
    </citation>
    <scope>NUCLEOTIDE SEQUENCE [LARGE SCALE GENOMIC DNA]</scope>
    <source>
        <strain evidence="6 7">DSM 24984</strain>
    </source>
</reference>
<dbReference type="PANTHER" id="PTHR23531">
    <property type="entry name" value="QUINOLENE RESISTANCE PROTEIN NORA"/>
    <property type="match status" value="1"/>
</dbReference>
<evidence type="ECO:0000256" key="4">
    <source>
        <dbReference type="SAM" id="Phobius"/>
    </source>
</evidence>
<dbReference type="CDD" id="cd17489">
    <property type="entry name" value="MFS_YfcJ_like"/>
    <property type="match status" value="1"/>
</dbReference>
<comment type="caution">
    <text evidence="6">The sequence shown here is derived from an EMBL/GenBank/DDBJ whole genome shotgun (WGS) entry which is preliminary data.</text>
</comment>
<evidence type="ECO:0000313" key="7">
    <source>
        <dbReference type="Proteomes" id="UP000294614"/>
    </source>
</evidence>
<dbReference type="EMBL" id="SMGG01000004">
    <property type="protein sequence ID" value="TCK60566.1"/>
    <property type="molecule type" value="Genomic_DNA"/>
</dbReference>
<proteinExistence type="predicted"/>
<evidence type="ECO:0000259" key="5">
    <source>
        <dbReference type="PROSITE" id="PS50850"/>
    </source>
</evidence>
<feature type="transmembrane region" description="Helical" evidence="4">
    <location>
        <begin position="12"/>
        <end position="32"/>
    </location>
</feature>
<dbReference type="PANTHER" id="PTHR23531:SF1">
    <property type="entry name" value="QUINOLENE RESISTANCE PROTEIN NORA"/>
    <property type="match status" value="1"/>
</dbReference>
<feature type="transmembrane region" description="Helical" evidence="4">
    <location>
        <begin position="241"/>
        <end position="259"/>
    </location>
</feature>
<feature type="transmembrane region" description="Helical" evidence="4">
    <location>
        <begin position="166"/>
        <end position="185"/>
    </location>
</feature>
<feature type="transmembrane region" description="Helical" evidence="4">
    <location>
        <begin position="330"/>
        <end position="355"/>
    </location>
</feature>
<feature type="transmembrane region" description="Helical" evidence="4">
    <location>
        <begin position="271"/>
        <end position="289"/>
    </location>
</feature>
<dbReference type="Proteomes" id="UP000294614">
    <property type="component" value="Unassembled WGS sequence"/>
</dbReference>
<dbReference type="AlphaFoldDB" id="A0A4R1K8C5"/>
<feature type="transmembrane region" description="Helical" evidence="4">
    <location>
        <begin position="206"/>
        <end position="229"/>
    </location>
</feature>
<feature type="transmembrane region" description="Helical" evidence="4">
    <location>
        <begin position="44"/>
        <end position="64"/>
    </location>
</feature>
<feature type="transmembrane region" description="Helical" evidence="4">
    <location>
        <begin position="135"/>
        <end position="154"/>
    </location>
</feature>
<feature type="transmembrane region" description="Helical" evidence="4">
    <location>
        <begin position="295"/>
        <end position="318"/>
    </location>
</feature>
<dbReference type="InterPro" id="IPR020846">
    <property type="entry name" value="MFS_dom"/>
</dbReference>
<dbReference type="GO" id="GO:0022857">
    <property type="term" value="F:transmembrane transporter activity"/>
    <property type="evidence" value="ECO:0007669"/>
    <property type="project" value="InterPro"/>
</dbReference>
<name>A0A4R1K8C5_9BACT</name>
<organism evidence="6 7">
    <name type="scientific">Seleniivibrio woodruffii</name>
    <dbReference type="NCBI Taxonomy" id="1078050"/>
    <lineage>
        <taxon>Bacteria</taxon>
        <taxon>Pseudomonadati</taxon>
        <taxon>Deferribacterota</taxon>
        <taxon>Deferribacteres</taxon>
        <taxon>Deferribacterales</taxon>
        <taxon>Geovibrionaceae</taxon>
        <taxon>Seleniivibrio</taxon>
    </lineage>
</organism>
<feature type="transmembrane region" description="Helical" evidence="4">
    <location>
        <begin position="361"/>
        <end position="379"/>
    </location>
</feature>
<feature type="domain" description="Major facilitator superfamily (MFS) profile" evidence="5">
    <location>
        <begin position="10"/>
        <end position="382"/>
    </location>
</feature>
<dbReference type="Pfam" id="PF07690">
    <property type="entry name" value="MFS_1"/>
    <property type="match status" value="1"/>
</dbReference>
<dbReference type="InterPro" id="IPR052714">
    <property type="entry name" value="MFS_Exporter"/>
</dbReference>
<dbReference type="PROSITE" id="PS50850">
    <property type="entry name" value="MFS"/>
    <property type="match status" value="1"/>
</dbReference>
<dbReference type="OrthoDB" id="9814001at2"/>
<evidence type="ECO:0000256" key="3">
    <source>
        <dbReference type="ARBA" id="ARBA00023136"/>
    </source>
</evidence>
<evidence type="ECO:0000256" key="2">
    <source>
        <dbReference type="ARBA" id="ARBA00022989"/>
    </source>
</evidence>
<sequence>MNEFKLTSKNFVLICISGFMYFGSFYFLLPTIPQYVVQIGGNAGQIGIVIGFFTLTSVILRPYFGRLADDYGRKKLAMLGAGLFSLLFVFYSQAQSVMPLYGLRLLHGVAHGCYLAAAMAYVADLAPADRRGEVMGVYGVANVFAMALFPAWGSHIISTTHDFNRLFTLSAVTALLAFLALVLIDEQKPDLHGGKKAGIFEAGFKPPVLAASITFFSAATVYGTVVTFLPVYAPQRGITDIGMFFTVYAIFTLVSRITAGKLSDKYGRRKVVIPFLVILAVATLCLPLLSDVYMLGFIGGLFGLGFGAFMPALTAYVVDKTEPRERAGALAFFSSFMDVGITTGAIVLGVISGFIGFQAMYVLAGIILCCGIVFFAVYTRKQD</sequence>
<feature type="transmembrane region" description="Helical" evidence="4">
    <location>
        <begin position="105"/>
        <end position="123"/>
    </location>
</feature>
<dbReference type="InterPro" id="IPR036259">
    <property type="entry name" value="MFS_trans_sf"/>
</dbReference>
<dbReference type="Gene3D" id="1.20.1250.20">
    <property type="entry name" value="MFS general substrate transporter like domains"/>
    <property type="match status" value="2"/>
</dbReference>
<dbReference type="SUPFAM" id="SSF103473">
    <property type="entry name" value="MFS general substrate transporter"/>
    <property type="match status" value="1"/>
</dbReference>
<keyword evidence="7" id="KW-1185">Reference proteome</keyword>
<evidence type="ECO:0000256" key="1">
    <source>
        <dbReference type="ARBA" id="ARBA00022692"/>
    </source>
</evidence>
<keyword evidence="3 4" id="KW-0472">Membrane</keyword>
<evidence type="ECO:0000313" key="6">
    <source>
        <dbReference type="EMBL" id="TCK60566.1"/>
    </source>
</evidence>
<dbReference type="RefSeq" id="WP_132873362.1">
    <property type="nucleotide sequence ID" value="NZ_SMGG01000004.1"/>
</dbReference>
<accession>A0A4R1K8C5</accession>
<keyword evidence="1 4" id="KW-0812">Transmembrane</keyword>
<dbReference type="InterPro" id="IPR011701">
    <property type="entry name" value="MFS"/>
</dbReference>
<keyword evidence="2 4" id="KW-1133">Transmembrane helix</keyword>
<feature type="transmembrane region" description="Helical" evidence="4">
    <location>
        <begin position="76"/>
        <end position="93"/>
    </location>
</feature>
<gene>
    <name evidence="6" type="ORF">C8D98_1443</name>
</gene>
<protein>
    <submittedName>
        <fullName evidence="6">Putative MFS family arabinose efflux permease</fullName>
    </submittedName>
</protein>